<keyword evidence="10" id="KW-0998">Cell outer membrane</keyword>
<evidence type="ECO:0000259" key="11">
    <source>
        <dbReference type="Pfam" id="PF13609"/>
    </source>
</evidence>
<dbReference type="RefSeq" id="WP_116385492.1">
    <property type="nucleotide sequence ID" value="NZ_LS483234.1"/>
</dbReference>
<dbReference type="EMBL" id="OVTA01000040">
    <property type="protein sequence ID" value="SPS00704.1"/>
    <property type="molecule type" value="Genomic_DNA"/>
</dbReference>
<keyword evidence="7" id="KW-0406">Ion transport</keyword>
<keyword evidence="8" id="KW-0626">Porin</keyword>
<proteinExistence type="predicted"/>
<dbReference type="InterPro" id="IPR050298">
    <property type="entry name" value="Gram-neg_bact_OMP"/>
</dbReference>
<name>A0A375J6A8_9BURK</name>
<gene>
    <name evidence="12" type="ORF">CBM2634_B170031</name>
</gene>
<dbReference type="PANTHER" id="PTHR34501">
    <property type="entry name" value="PROTEIN YDDL-RELATED"/>
    <property type="match status" value="1"/>
</dbReference>
<dbReference type="GO" id="GO:0006811">
    <property type="term" value="P:monoatomic ion transport"/>
    <property type="evidence" value="ECO:0007669"/>
    <property type="project" value="UniProtKB-KW"/>
</dbReference>
<dbReference type="AlphaFoldDB" id="A0A375J6A8"/>
<dbReference type="SUPFAM" id="SSF56935">
    <property type="entry name" value="Porins"/>
    <property type="match status" value="1"/>
</dbReference>
<dbReference type="GO" id="GO:0009279">
    <property type="term" value="C:cell outer membrane"/>
    <property type="evidence" value="ECO:0007669"/>
    <property type="project" value="UniProtKB-SubCell"/>
</dbReference>
<organism evidence="12 13">
    <name type="scientific">Cupriavidus taiwanensis</name>
    <dbReference type="NCBI Taxonomy" id="164546"/>
    <lineage>
        <taxon>Bacteria</taxon>
        <taxon>Pseudomonadati</taxon>
        <taxon>Pseudomonadota</taxon>
        <taxon>Betaproteobacteria</taxon>
        <taxon>Burkholderiales</taxon>
        <taxon>Burkholderiaceae</taxon>
        <taxon>Cupriavidus</taxon>
    </lineage>
</organism>
<keyword evidence="9" id="KW-0472">Membrane</keyword>
<feature type="domain" description="Porin" evidence="11">
    <location>
        <begin position="42"/>
        <end position="375"/>
    </location>
</feature>
<dbReference type="CDD" id="cd00342">
    <property type="entry name" value="gram_neg_porins"/>
    <property type="match status" value="1"/>
</dbReference>
<evidence type="ECO:0000313" key="13">
    <source>
        <dbReference type="Proteomes" id="UP000256805"/>
    </source>
</evidence>
<evidence type="ECO:0000256" key="8">
    <source>
        <dbReference type="ARBA" id="ARBA00023114"/>
    </source>
</evidence>
<evidence type="ECO:0000256" key="2">
    <source>
        <dbReference type="ARBA" id="ARBA00011233"/>
    </source>
</evidence>
<dbReference type="GO" id="GO:0046930">
    <property type="term" value="C:pore complex"/>
    <property type="evidence" value="ECO:0007669"/>
    <property type="project" value="UniProtKB-KW"/>
</dbReference>
<keyword evidence="6" id="KW-0732">Signal</keyword>
<dbReference type="GO" id="GO:0015288">
    <property type="term" value="F:porin activity"/>
    <property type="evidence" value="ECO:0007669"/>
    <property type="project" value="UniProtKB-KW"/>
</dbReference>
<dbReference type="PANTHER" id="PTHR34501:SF9">
    <property type="entry name" value="MAJOR OUTER MEMBRANE PROTEIN P.IA"/>
    <property type="match status" value="1"/>
</dbReference>
<evidence type="ECO:0000256" key="10">
    <source>
        <dbReference type="ARBA" id="ARBA00023237"/>
    </source>
</evidence>
<dbReference type="Proteomes" id="UP000256805">
    <property type="component" value="Unassembled WGS sequence"/>
</dbReference>
<evidence type="ECO:0000256" key="5">
    <source>
        <dbReference type="ARBA" id="ARBA00022692"/>
    </source>
</evidence>
<accession>A0A375J6A8</accession>
<dbReference type="InterPro" id="IPR023614">
    <property type="entry name" value="Porin_dom_sf"/>
</dbReference>
<keyword evidence="5" id="KW-0812">Transmembrane</keyword>
<protein>
    <submittedName>
        <fullName evidence="12">Outer membrane protein (Porin)</fullName>
    </submittedName>
</protein>
<evidence type="ECO:0000256" key="6">
    <source>
        <dbReference type="ARBA" id="ARBA00022729"/>
    </source>
</evidence>
<reference evidence="12 13" key="1">
    <citation type="submission" date="2018-01" db="EMBL/GenBank/DDBJ databases">
        <authorList>
            <person name="Gaut B.S."/>
            <person name="Morton B.R."/>
            <person name="Clegg M.T."/>
            <person name="Duvall M.R."/>
        </authorList>
    </citation>
    <scope>NUCLEOTIDE SEQUENCE [LARGE SCALE GENOMIC DNA]</scope>
    <source>
        <strain evidence="12">Cupriavidus taiwanensis cmp 52</strain>
    </source>
</reference>
<sequence>MDAFRRNASSKDGAVVMEQRREAKHRVRSNVARCRGKPPLIALAALGLLAGTAHAQASITLYGTVDTNIEIDTHFKSARGGSANRYALNGEGLSGSRWGLRGVEEIGGGLSSVFVLESGVGGDDGTLQQGGRLFGRQAFVGLQSAWHGKITFGRQYTSMLDALANFSPAAMSSLYEPVIAQIGPVYREDNTVKYSGTFGPVSIGAHWSFGTGGSSGTVDLSRLGGSGEVPGQSRRDTGYGARASYTAGRFGATVTYDQVNPSIIGIGGFAGTGTFKKAAAAASYAVGPAIFMTGYRWSMSTAPGQTLTRDNLYWAGVYYEMTPALSLTLDYYYQTFRSSTLPALRPAGNPRQLMLIADYRLSKRTDLYLTAAYARHAGLCLDTASIAFNNGYQPGAGKDSMFGAALGIRHNF</sequence>
<evidence type="ECO:0000256" key="4">
    <source>
        <dbReference type="ARBA" id="ARBA00022452"/>
    </source>
</evidence>
<comment type="subcellular location">
    <subcellularLocation>
        <location evidence="1">Cell outer membrane</location>
        <topology evidence="1">Multi-pass membrane protein</topology>
    </subcellularLocation>
</comment>
<dbReference type="Pfam" id="PF13609">
    <property type="entry name" value="Porin_4"/>
    <property type="match status" value="1"/>
</dbReference>
<evidence type="ECO:0000256" key="1">
    <source>
        <dbReference type="ARBA" id="ARBA00004571"/>
    </source>
</evidence>
<evidence type="ECO:0000256" key="9">
    <source>
        <dbReference type="ARBA" id="ARBA00023136"/>
    </source>
</evidence>
<evidence type="ECO:0000313" key="12">
    <source>
        <dbReference type="EMBL" id="SPS00704.1"/>
    </source>
</evidence>
<keyword evidence="4" id="KW-1134">Transmembrane beta strand</keyword>
<evidence type="ECO:0000256" key="3">
    <source>
        <dbReference type="ARBA" id="ARBA00022448"/>
    </source>
</evidence>
<keyword evidence="3" id="KW-0813">Transport</keyword>
<comment type="subunit">
    <text evidence="2">Homotrimer.</text>
</comment>
<dbReference type="InterPro" id="IPR033900">
    <property type="entry name" value="Gram_neg_porin_domain"/>
</dbReference>
<dbReference type="Gene3D" id="2.40.160.10">
    <property type="entry name" value="Porin"/>
    <property type="match status" value="1"/>
</dbReference>
<evidence type="ECO:0000256" key="7">
    <source>
        <dbReference type="ARBA" id="ARBA00023065"/>
    </source>
</evidence>